<dbReference type="SUPFAM" id="SSF53474">
    <property type="entry name" value="alpha/beta-Hydrolases"/>
    <property type="match status" value="1"/>
</dbReference>
<dbReference type="PANTHER" id="PTHR43142:SF4">
    <property type="entry name" value="CARBOXYLIC ESTER HYDROLASE"/>
    <property type="match status" value="1"/>
</dbReference>
<dbReference type="EMBL" id="KZ824308">
    <property type="protein sequence ID" value="RAL08956.1"/>
    <property type="molecule type" value="Genomic_DNA"/>
</dbReference>
<dbReference type="PANTHER" id="PTHR43142">
    <property type="entry name" value="CARBOXYLIC ESTER HYDROLASE"/>
    <property type="match status" value="1"/>
</dbReference>
<dbReference type="InterPro" id="IPR002018">
    <property type="entry name" value="CarbesteraseB"/>
</dbReference>
<dbReference type="RefSeq" id="XP_025548110.1">
    <property type="nucleotide sequence ID" value="XM_025694115.1"/>
</dbReference>
<name>A0A395HMV7_ASPHC</name>
<dbReference type="InterPro" id="IPR019826">
    <property type="entry name" value="Carboxylesterase_B_AS"/>
</dbReference>
<protein>
    <recommendedName>
        <fullName evidence="3">Carboxylic ester hydrolase</fullName>
        <ecNumber evidence="3">3.1.1.-</ecNumber>
    </recommendedName>
</protein>
<comment type="similarity">
    <text evidence="1 3">Belongs to the type-B carboxylesterase/lipase family.</text>
</comment>
<evidence type="ECO:0000259" key="4">
    <source>
        <dbReference type="Pfam" id="PF00135"/>
    </source>
</evidence>
<evidence type="ECO:0000313" key="6">
    <source>
        <dbReference type="Proteomes" id="UP000248961"/>
    </source>
</evidence>
<keyword evidence="6" id="KW-1185">Reference proteome</keyword>
<evidence type="ECO:0000313" key="5">
    <source>
        <dbReference type="EMBL" id="RAL08956.1"/>
    </source>
</evidence>
<evidence type="ECO:0000256" key="1">
    <source>
        <dbReference type="ARBA" id="ARBA00005964"/>
    </source>
</evidence>
<dbReference type="Proteomes" id="UP000248961">
    <property type="component" value="Unassembled WGS sequence"/>
</dbReference>
<dbReference type="InterPro" id="IPR029058">
    <property type="entry name" value="AB_hydrolase_fold"/>
</dbReference>
<feature type="domain" description="Carboxylesterase type B" evidence="4">
    <location>
        <begin position="14"/>
        <end position="475"/>
    </location>
</feature>
<dbReference type="GeneID" id="37198404"/>
<sequence>MEYTKQPYLQFLAQHGYIQGVTLHDKSTNKPLCRYFGGVRYAHPPLQRWRKARKLSPSYSYGSEHQPGQADGRTGICPQPRFLNVVSEDGWTEDCFQCNIWLPIGEAPKGGWPVLFFIHGGFLQFGDPNAFSAAGLLGDAELNAIIVLPAYRLNVFGFLYSSELEEDAASVNESVGNHGFWDQRLALEWTRDHIHLFGGNHSEITVAGYSAGAYSTFHQLSYDLTQPPSTSIIKRICIWSNSPVAQPKPPPTAQTQFTQLLMHLNIPLTLPPSLKLQHLRTTPAPTLLKAAMSLPTNNQFRPTTDGTFIPGNLFASLDDGTFANRVRERGIRILCGECRDERNLYANWFPPAEDSLPALRDRLLAEYPDVLVETLLALYYPDGELPAGVENWRTDAFGRVYADMQVHKMQRGLVHVLASGAAETASCSEGDGTPEQQEENLVYRYRIEYRLKCADKSIPPSWGVTHATDQYIWFWGNGERIEPEERPVIWYALVEPFKKFVHGERDLQWGTKGHKQVRTLMPDGSVQIKEDVFWDEAMRVWKALRAADESDSASSAKL</sequence>
<dbReference type="Gene3D" id="3.40.50.1820">
    <property type="entry name" value="alpha/beta hydrolase"/>
    <property type="match status" value="1"/>
</dbReference>
<proteinExistence type="inferred from homology"/>
<dbReference type="GO" id="GO:0016787">
    <property type="term" value="F:hydrolase activity"/>
    <property type="evidence" value="ECO:0007669"/>
    <property type="project" value="UniProtKB-KW"/>
</dbReference>
<dbReference type="Pfam" id="PF00135">
    <property type="entry name" value="COesterase"/>
    <property type="match status" value="1"/>
</dbReference>
<evidence type="ECO:0000256" key="2">
    <source>
        <dbReference type="ARBA" id="ARBA00022801"/>
    </source>
</evidence>
<accession>A0A395HMV7</accession>
<keyword evidence="2 3" id="KW-0378">Hydrolase</keyword>
<gene>
    <name evidence="5" type="ORF">BO97DRAFT_397171</name>
</gene>
<dbReference type="EC" id="3.1.1.-" evidence="3"/>
<dbReference type="STRING" id="1450537.A0A395HMV7"/>
<evidence type="ECO:0000256" key="3">
    <source>
        <dbReference type="RuleBase" id="RU361235"/>
    </source>
</evidence>
<dbReference type="VEuPathDB" id="FungiDB:BO97DRAFT_397171"/>
<organism evidence="5 6">
    <name type="scientific">Aspergillus homomorphus (strain CBS 101889)</name>
    <dbReference type="NCBI Taxonomy" id="1450537"/>
    <lineage>
        <taxon>Eukaryota</taxon>
        <taxon>Fungi</taxon>
        <taxon>Dikarya</taxon>
        <taxon>Ascomycota</taxon>
        <taxon>Pezizomycotina</taxon>
        <taxon>Eurotiomycetes</taxon>
        <taxon>Eurotiomycetidae</taxon>
        <taxon>Eurotiales</taxon>
        <taxon>Aspergillaceae</taxon>
        <taxon>Aspergillus</taxon>
        <taxon>Aspergillus subgen. Circumdati</taxon>
    </lineage>
</organism>
<reference evidence="5 6" key="1">
    <citation type="submission" date="2018-02" db="EMBL/GenBank/DDBJ databases">
        <title>The genomes of Aspergillus section Nigri reveals drivers in fungal speciation.</title>
        <authorList>
            <consortium name="DOE Joint Genome Institute"/>
            <person name="Vesth T.C."/>
            <person name="Nybo J."/>
            <person name="Theobald S."/>
            <person name="Brandl J."/>
            <person name="Frisvad J.C."/>
            <person name="Nielsen K.F."/>
            <person name="Lyhne E.K."/>
            <person name="Kogle M.E."/>
            <person name="Kuo A."/>
            <person name="Riley R."/>
            <person name="Clum A."/>
            <person name="Nolan M."/>
            <person name="Lipzen A."/>
            <person name="Salamov A."/>
            <person name="Henrissat B."/>
            <person name="Wiebenga A."/>
            <person name="De vries R.P."/>
            <person name="Grigoriev I.V."/>
            <person name="Mortensen U.H."/>
            <person name="Andersen M.R."/>
            <person name="Baker S.E."/>
        </authorList>
    </citation>
    <scope>NUCLEOTIDE SEQUENCE [LARGE SCALE GENOMIC DNA]</scope>
    <source>
        <strain evidence="5 6">CBS 101889</strain>
    </source>
</reference>
<dbReference type="AlphaFoldDB" id="A0A395HMV7"/>
<dbReference type="OrthoDB" id="6846267at2759"/>
<dbReference type="PROSITE" id="PS00122">
    <property type="entry name" value="CARBOXYLESTERASE_B_1"/>
    <property type="match status" value="1"/>
</dbReference>